<dbReference type="AlphaFoldDB" id="A0A413SZY9"/>
<evidence type="ECO:0000256" key="1">
    <source>
        <dbReference type="ARBA" id="ARBA00006479"/>
    </source>
</evidence>
<evidence type="ECO:0000313" key="2">
    <source>
        <dbReference type="EMBL" id="RHA75720.1"/>
    </source>
</evidence>
<dbReference type="Gene3D" id="3.30.420.40">
    <property type="match status" value="2"/>
</dbReference>
<dbReference type="PANTHER" id="PTHR18964">
    <property type="entry name" value="ROK (REPRESSOR, ORF, KINASE) FAMILY"/>
    <property type="match status" value="1"/>
</dbReference>
<organism evidence="2 3">
    <name type="scientific">Phocaeicola coprophilus</name>
    <dbReference type="NCBI Taxonomy" id="387090"/>
    <lineage>
        <taxon>Bacteria</taxon>
        <taxon>Pseudomonadati</taxon>
        <taxon>Bacteroidota</taxon>
        <taxon>Bacteroidia</taxon>
        <taxon>Bacteroidales</taxon>
        <taxon>Bacteroidaceae</taxon>
        <taxon>Phocaeicola</taxon>
    </lineage>
</organism>
<accession>A0A413SZY9</accession>
<proteinExistence type="inferred from homology"/>
<dbReference type="PANTHER" id="PTHR18964:SF149">
    <property type="entry name" value="BIFUNCTIONAL UDP-N-ACETYLGLUCOSAMINE 2-EPIMERASE_N-ACETYLMANNOSAMINE KINASE"/>
    <property type="match status" value="1"/>
</dbReference>
<dbReference type="CDD" id="cd23763">
    <property type="entry name" value="ASKHA_ATPase_ROK"/>
    <property type="match status" value="1"/>
</dbReference>
<reference evidence="2 3" key="1">
    <citation type="submission" date="2018-08" db="EMBL/GenBank/DDBJ databases">
        <title>A genome reference for cultivated species of the human gut microbiota.</title>
        <authorList>
            <person name="Zou Y."/>
            <person name="Xue W."/>
            <person name="Luo G."/>
        </authorList>
    </citation>
    <scope>NUCLEOTIDE SEQUENCE [LARGE SCALE GENOMIC DNA]</scope>
    <source>
        <strain evidence="2 3">AM42-38</strain>
    </source>
</reference>
<dbReference type="Pfam" id="PF00480">
    <property type="entry name" value="ROK"/>
    <property type="match status" value="1"/>
</dbReference>
<dbReference type="Proteomes" id="UP000283855">
    <property type="component" value="Unassembled WGS sequence"/>
</dbReference>
<dbReference type="InterPro" id="IPR000600">
    <property type="entry name" value="ROK"/>
</dbReference>
<dbReference type="EMBL" id="QSFT01000014">
    <property type="protein sequence ID" value="RHA75720.1"/>
    <property type="molecule type" value="Genomic_DNA"/>
</dbReference>
<sequence length="366" mass="39273">MNTANPIVMTLDAGGTNLVFSAICNGEEIVSPVTLPTAPHDLELCLHTIRKGFETIQSLLPARPEAISFAFPGPADYEAGIIGDLPNFPAFRNGVALGPYLEDCFGIPVFINNDGNLFAYGEALAGALPEINSRLEAAGNPKRYHNLLGVTLGTGFGGGVVIHGNLLKGDNQTGGYLWCLPHKKHGELIAEESVSIRGIQRIYTKLSGDTASYTPKEIYEIAEGLKEGNREAAKRAFAELGEVAGHAIATALTLIDGVVVIGGGIAGASKYILPALMKELREDTGMTDGTRFPRLQMKAYNLENPEESEAFLKTTDRYVKVPGSQKEVAYQTERRTGVILSRLGASRAIALGAYWLAVSELRKKNN</sequence>
<comment type="caution">
    <text evidence="2">The sequence shown here is derived from an EMBL/GenBank/DDBJ whole genome shotgun (WGS) entry which is preliminary data.</text>
</comment>
<name>A0A413SZY9_9BACT</name>
<evidence type="ECO:0000313" key="3">
    <source>
        <dbReference type="Proteomes" id="UP000283855"/>
    </source>
</evidence>
<protein>
    <submittedName>
        <fullName evidence="2">ROK family protein</fullName>
    </submittedName>
</protein>
<dbReference type="InterPro" id="IPR043129">
    <property type="entry name" value="ATPase_NBD"/>
</dbReference>
<comment type="similarity">
    <text evidence="1">Belongs to the ROK (NagC/XylR) family.</text>
</comment>
<dbReference type="SUPFAM" id="SSF53067">
    <property type="entry name" value="Actin-like ATPase domain"/>
    <property type="match status" value="1"/>
</dbReference>
<gene>
    <name evidence="2" type="ORF">DW921_07925</name>
</gene>
<dbReference type="RefSeq" id="WP_118400412.1">
    <property type="nucleotide sequence ID" value="NZ_CABJGD010000014.1"/>
</dbReference>